<reference evidence="1 2" key="1">
    <citation type="submission" date="2020-04" db="EMBL/GenBank/DDBJ databases">
        <authorList>
            <person name="De Canck E."/>
        </authorList>
    </citation>
    <scope>NUCLEOTIDE SEQUENCE [LARGE SCALE GENOMIC DNA]</scope>
    <source>
        <strain evidence="1 2">LMG 29542</strain>
    </source>
</reference>
<dbReference type="AlphaFoldDB" id="A0A6J5EP64"/>
<keyword evidence="2" id="KW-1185">Reference proteome</keyword>
<dbReference type="RefSeq" id="WP_175230202.1">
    <property type="nucleotide sequence ID" value="NZ_CADIKH010000036.1"/>
</dbReference>
<protein>
    <submittedName>
        <fullName evidence="1">Uncharacterized protein</fullName>
    </submittedName>
</protein>
<dbReference type="Proteomes" id="UP000494363">
    <property type="component" value="Unassembled WGS sequence"/>
</dbReference>
<organism evidence="1 2">
    <name type="scientific">Paraburkholderia humisilvae</name>
    <dbReference type="NCBI Taxonomy" id="627669"/>
    <lineage>
        <taxon>Bacteria</taxon>
        <taxon>Pseudomonadati</taxon>
        <taxon>Pseudomonadota</taxon>
        <taxon>Betaproteobacteria</taxon>
        <taxon>Burkholderiales</taxon>
        <taxon>Burkholderiaceae</taxon>
        <taxon>Paraburkholderia</taxon>
    </lineage>
</organism>
<sequence length="73" mass="8408">MNPMDQIMEGEIAHLEQIVRMLTVADRVDIKYWERRIEALKARATAPTHLERLEQIAIRITRLRDGLNPDAGG</sequence>
<dbReference type="EMBL" id="CADIKH010000036">
    <property type="protein sequence ID" value="CAB3768340.1"/>
    <property type="molecule type" value="Genomic_DNA"/>
</dbReference>
<evidence type="ECO:0000313" key="2">
    <source>
        <dbReference type="Proteomes" id="UP000494363"/>
    </source>
</evidence>
<proteinExistence type="predicted"/>
<gene>
    <name evidence="1" type="ORF">LMG29542_05843</name>
</gene>
<name>A0A6J5EP64_9BURK</name>
<evidence type="ECO:0000313" key="1">
    <source>
        <dbReference type="EMBL" id="CAB3768340.1"/>
    </source>
</evidence>
<accession>A0A6J5EP64</accession>